<evidence type="ECO:0000256" key="1">
    <source>
        <dbReference type="ARBA" id="ARBA00022448"/>
    </source>
</evidence>
<dbReference type="Pfam" id="PF04060">
    <property type="entry name" value="FeS"/>
    <property type="match status" value="1"/>
</dbReference>
<dbReference type="InterPro" id="IPR050395">
    <property type="entry name" value="4Fe4S_Ferredoxin_RnfB"/>
</dbReference>
<evidence type="ECO:0000256" key="3">
    <source>
        <dbReference type="ARBA" id="ARBA00022723"/>
    </source>
</evidence>
<dbReference type="EMBL" id="CP000702">
    <property type="protein sequence ID" value="ABQ46695.1"/>
    <property type="molecule type" value="Genomic_DNA"/>
</dbReference>
<keyword evidence="4" id="KW-0677">Repeat</keyword>
<proteinExistence type="predicted"/>
<evidence type="ECO:0000313" key="12">
    <source>
        <dbReference type="EMBL" id="ABQ46695.1"/>
    </source>
</evidence>
<gene>
    <name evidence="12" type="ordered locus">Tpet_0675</name>
</gene>
<evidence type="ECO:0000256" key="4">
    <source>
        <dbReference type="ARBA" id="ARBA00022737"/>
    </source>
</evidence>
<evidence type="ECO:0000256" key="6">
    <source>
        <dbReference type="ARBA" id="ARBA00022982"/>
    </source>
</evidence>
<keyword evidence="1" id="KW-0813">Transport</keyword>
<dbReference type="Proteomes" id="UP000006558">
    <property type="component" value="Chromosome"/>
</dbReference>
<feature type="domain" description="4Fe-4S" evidence="11">
    <location>
        <begin position="34"/>
        <end position="93"/>
    </location>
</feature>
<dbReference type="eggNOG" id="COG2878">
    <property type="taxonomic scope" value="Bacteria"/>
</dbReference>
<accession>A5IKH2</accession>
<dbReference type="PANTHER" id="PTHR43560:SF1">
    <property type="entry name" value="ION-TRANSLOCATING OXIDOREDUCTASE COMPLEX SUBUNIT B"/>
    <property type="match status" value="1"/>
</dbReference>
<organism evidence="12 13">
    <name type="scientific">Thermotoga petrophila (strain ATCC BAA-488 / DSM 13995 / JCM 10881 / RKU-1)</name>
    <dbReference type="NCBI Taxonomy" id="390874"/>
    <lineage>
        <taxon>Bacteria</taxon>
        <taxon>Thermotogati</taxon>
        <taxon>Thermotogota</taxon>
        <taxon>Thermotogae</taxon>
        <taxon>Thermotogales</taxon>
        <taxon>Thermotogaceae</taxon>
        <taxon>Thermotoga</taxon>
    </lineage>
</organism>
<sequence>MKELEVIYSTLLLAVLGFGFGAFLAYSAQKFKVEEDPRVKMITEVLPGINCGACGFAGCEAYAKAIVKGQAETNRCLPGRPQGVEEKIKKILEEYKNVSS</sequence>
<dbReference type="GO" id="GO:0051539">
    <property type="term" value="F:4 iron, 4 sulfur cluster binding"/>
    <property type="evidence" value="ECO:0007669"/>
    <property type="project" value="UniProtKB-KW"/>
</dbReference>
<dbReference type="NCBIfam" id="TIGR01944">
    <property type="entry name" value="rnfB"/>
    <property type="match status" value="1"/>
</dbReference>
<dbReference type="KEGG" id="tpt:Tpet_0675"/>
<evidence type="ECO:0000313" key="13">
    <source>
        <dbReference type="Proteomes" id="UP000006558"/>
    </source>
</evidence>
<feature type="transmembrane region" description="Helical" evidence="10">
    <location>
        <begin position="6"/>
        <end position="28"/>
    </location>
</feature>
<dbReference type="AlphaFoldDB" id="A5IKH2"/>
<dbReference type="HOGENOM" id="CLU_169612_1_0_0"/>
<keyword evidence="7" id="KW-0408">Iron</keyword>
<evidence type="ECO:0000256" key="8">
    <source>
        <dbReference type="ARBA" id="ARBA00023014"/>
    </source>
</evidence>
<reference evidence="12 13" key="2">
    <citation type="journal article" date="2009" name="Proc. Natl. Acad. Sci. U.S.A.">
        <title>On the chimeric nature, thermophilic origin, and phylogenetic placement of the Thermotogales.</title>
        <authorList>
            <person name="Zhaxybayeva O."/>
            <person name="Swithers K.S."/>
            <person name="Lapierre P."/>
            <person name="Fournier G.P."/>
            <person name="Bickhart D.M."/>
            <person name="DeBoy R.T."/>
            <person name="Nelson K.E."/>
            <person name="Nesbo C.L."/>
            <person name="Doolittle W.F."/>
            <person name="Gogarten J.P."/>
            <person name="Noll K.M."/>
        </authorList>
    </citation>
    <scope>NUCLEOTIDE SEQUENCE [LARGE SCALE GENOMIC DNA]</scope>
    <source>
        <strain evidence="13">ATCC BAA-488 / DSM 13995 / JCM 10881 / RKU-1</strain>
    </source>
</reference>
<evidence type="ECO:0000256" key="10">
    <source>
        <dbReference type="SAM" id="Phobius"/>
    </source>
</evidence>
<keyword evidence="2" id="KW-0004">4Fe-4S</keyword>
<protein>
    <submittedName>
        <fullName evidence="12">Fe-S cluster domain protein</fullName>
    </submittedName>
</protein>
<reference evidence="13" key="1">
    <citation type="submission" date="2007-05" db="EMBL/GenBank/DDBJ databases">
        <title>Complete sequence of Thermotoga petrophila RKU-1.</title>
        <authorList>
            <consortium name="US DOE Joint Genome Institute"/>
            <person name="Copeland A."/>
            <person name="Lucas S."/>
            <person name="Lapidus A."/>
            <person name="Barry K."/>
            <person name="Glavina del Rio T."/>
            <person name="Dalin E."/>
            <person name="Tice H."/>
            <person name="Pitluck S."/>
            <person name="Sims D."/>
            <person name="Brettin T."/>
            <person name="Bruce D."/>
            <person name="Detter J.C."/>
            <person name="Han C."/>
            <person name="Tapia R."/>
            <person name="Schmutz J."/>
            <person name="Larimer F."/>
            <person name="Land M."/>
            <person name="Hauser L."/>
            <person name="Kyrpides N."/>
            <person name="Mikhailova N."/>
            <person name="Nelson K."/>
            <person name="Gogarten J.P."/>
            <person name="Noll K."/>
            <person name="Richardson P."/>
        </authorList>
    </citation>
    <scope>NUCLEOTIDE SEQUENCE [LARGE SCALE GENOMIC DNA]</scope>
    <source>
        <strain evidence="13">ATCC BAA-488 / DSM 13995 / JCM 10881 / RKU-1</strain>
    </source>
</reference>
<dbReference type="PANTHER" id="PTHR43560">
    <property type="entry name" value="ION-TRANSLOCATING OXIDOREDUCTASE COMPLEX SUBUNIT B"/>
    <property type="match status" value="1"/>
</dbReference>
<dbReference type="PROSITE" id="PS51656">
    <property type="entry name" value="4FE4S"/>
    <property type="match status" value="1"/>
</dbReference>
<evidence type="ECO:0000259" key="11">
    <source>
        <dbReference type="PROSITE" id="PS51656"/>
    </source>
</evidence>
<name>A5IKH2_THEP1</name>
<dbReference type="GO" id="GO:0009055">
    <property type="term" value="F:electron transfer activity"/>
    <property type="evidence" value="ECO:0007669"/>
    <property type="project" value="InterPro"/>
</dbReference>
<dbReference type="InterPro" id="IPR010207">
    <property type="entry name" value="Elect_transpt_cplx_RnfB/RsxB"/>
</dbReference>
<dbReference type="InterPro" id="IPR007202">
    <property type="entry name" value="4Fe-4S_dom"/>
</dbReference>
<evidence type="ECO:0000256" key="9">
    <source>
        <dbReference type="ARBA" id="ARBA00023136"/>
    </source>
</evidence>
<dbReference type="STRING" id="390874.Tpet_0675"/>
<keyword evidence="10" id="KW-0812">Transmembrane</keyword>
<evidence type="ECO:0000256" key="7">
    <source>
        <dbReference type="ARBA" id="ARBA00023004"/>
    </source>
</evidence>
<keyword evidence="3" id="KW-0479">Metal-binding</keyword>
<evidence type="ECO:0000256" key="5">
    <source>
        <dbReference type="ARBA" id="ARBA00022967"/>
    </source>
</evidence>
<keyword evidence="9 10" id="KW-0472">Membrane</keyword>
<keyword evidence="6" id="KW-0249">Electron transport</keyword>
<dbReference type="Gene3D" id="1.10.15.40">
    <property type="entry name" value="Electron transport complex subunit B, putative Fe-S cluster"/>
    <property type="match status" value="1"/>
</dbReference>
<evidence type="ECO:0000256" key="2">
    <source>
        <dbReference type="ARBA" id="ARBA00022485"/>
    </source>
</evidence>
<keyword evidence="10" id="KW-1133">Transmembrane helix</keyword>
<dbReference type="GO" id="GO:0046872">
    <property type="term" value="F:metal ion binding"/>
    <property type="evidence" value="ECO:0007669"/>
    <property type="project" value="UniProtKB-KW"/>
</dbReference>
<keyword evidence="8" id="KW-0411">Iron-sulfur</keyword>
<keyword evidence="5" id="KW-1278">Translocase</keyword>